<dbReference type="Pfam" id="PF13359">
    <property type="entry name" value="DDE_Tnp_4"/>
    <property type="match status" value="1"/>
</dbReference>
<name>A0ABD3QK30_9STRA</name>
<dbReference type="Proteomes" id="UP001530400">
    <property type="component" value="Unassembled WGS sequence"/>
</dbReference>
<gene>
    <name evidence="4" type="ORF">ACHAWO_000022</name>
</gene>
<comment type="cofactor">
    <cofactor evidence="1">
        <name>a divalent metal cation</name>
        <dbReference type="ChEBI" id="CHEBI:60240"/>
    </cofactor>
</comment>
<dbReference type="GO" id="GO:0046872">
    <property type="term" value="F:metal ion binding"/>
    <property type="evidence" value="ECO:0007669"/>
    <property type="project" value="UniProtKB-KW"/>
</dbReference>
<protein>
    <recommendedName>
        <fullName evidence="3">DDE Tnp4 domain-containing protein</fullName>
    </recommendedName>
</protein>
<evidence type="ECO:0000256" key="1">
    <source>
        <dbReference type="ARBA" id="ARBA00001968"/>
    </source>
</evidence>
<feature type="domain" description="DDE Tnp4" evidence="3">
    <location>
        <begin position="77"/>
        <end position="191"/>
    </location>
</feature>
<organism evidence="4 5">
    <name type="scientific">Cyclotella atomus</name>
    <dbReference type="NCBI Taxonomy" id="382360"/>
    <lineage>
        <taxon>Eukaryota</taxon>
        <taxon>Sar</taxon>
        <taxon>Stramenopiles</taxon>
        <taxon>Ochrophyta</taxon>
        <taxon>Bacillariophyta</taxon>
        <taxon>Coscinodiscophyceae</taxon>
        <taxon>Thalassiosirophycidae</taxon>
        <taxon>Stephanodiscales</taxon>
        <taxon>Stephanodiscaceae</taxon>
        <taxon>Cyclotella</taxon>
    </lineage>
</organism>
<evidence type="ECO:0000259" key="3">
    <source>
        <dbReference type="Pfam" id="PF13359"/>
    </source>
</evidence>
<proteinExistence type="predicted"/>
<evidence type="ECO:0000256" key="2">
    <source>
        <dbReference type="ARBA" id="ARBA00022723"/>
    </source>
</evidence>
<accession>A0ABD3QK30</accession>
<dbReference type="InterPro" id="IPR027806">
    <property type="entry name" value="HARBI1_dom"/>
</dbReference>
<dbReference type="AlphaFoldDB" id="A0ABD3QK30"/>
<dbReference type="EMBL" id="JALLPJ020000174">
    <property type="protein sequence ID" value="KAL3799911.1"/>
    <property type="molecule type" value="Genomic_DNA"/>
</dbReference>
<keyword evidence="2" id="KW-0479">Metal-binding</keyword>
<evidence type="ECO:0000313" key="5">
    <source>
        <dbReference type="Proteomes" id="UP001530400"/>
    </source>
</evidence>
<evidence type="ECO:0000313" key="4">
    <source>
        <dbReference type="EMBL" id="KAL3799911.1"/>
    </source>
</evidence>
<sequence>MATKYGTKPPQFLLQIEEVSCHISTPYSSLPPVAPPSIGAIHKVTQLQWFAIISMVLQIQVRSSVEKDSRASTYSALSTKRNTSCIEQYCEENSKLYSTYLLPNWREFASKGFYFICDSAYAIKSFLIPPFNDVVHGTAEDNFNFFHSSARIAVECAFGEIELRWGILWRHLQCSLAHNCQIIDACMRLHNFIVEYRESAIQSGGDEMDIFDEECSRFLAFNPDKLVEIHGGKMDD</sequence>
<comment type="caution">
    <text evidence="4">The sequence shown here is derived from an EMBL/GenBank/DDBJ whole genome shotgun (WGS) entry which is preliminary data.</text>
</comment>
<keyword evidence="5" id="KW-1185">Reference proteome</keyword>
<reference evidence="4 5" key="1">
    <citation type="submission" date="2024-10" db="EMBL/GenBank/DDBJ databases">
        <title>Updated reference genomes for cyclostephanoid diatoms.</title>
        <authorList>
            <person name="Roberts W.R."/>
            <person name="Alverson A.J."/>
        </authorList>
    </citation>
    <scope>NUCLEOTIDE SEQUENCE [LARGE SCALE GENOMIC DNA]</scope>
    <source>
        <strain evidence="4 5">AJA010-31</strain>
    </source>
</reference>